<keyword evidence="10" id="KW-0548">Nucleotidyltransferase</keyword>
<feature type="binding site" evidence="8">
    <location>
        <position position="103"/>
    </location>
    <ligand>
        <name>GTP</name>
        <dbReference type="ChEBI" id="CHEBI:37565"/>
    </ligand>
</feature>
<protein>
    <recommendedName>
        <fullName evidence="8">Molybdenum cofactor guanylyltransferase</fullName>
        <shortName evidence="8">MoCo guanylyltransferase</shortName>
        <ecNumber evidence="8">2.7.7.77</ecNumber>
    </recommendedName>
    <alternativeName>
        <fullName evidence="8">GTP:molybdopterin guanylyltransferase</fullName>
    </alternativeName>
    <alternativeName>
        <fullName evidence="8">Mo-MPT guanylyltransferase</fullName>
    </alternativeName>
    <alternativeName>
        <fullName evidence="8">Molybdopterin guanylyltransferase</fullName>
    </alternativeName>
    <alternativeName>
        <fullName evidence="8">Molybdopterin-guanine dinucleotide synthase</fullName>
        <shortName evidence="8">MGD synthase</shortName>
    </alternativeName>
</protein>
<keyword evidence="3 8" id="KW-0479">Metal-binding</keyword>
<evidence type="ECO:0000256" key="6">
    <source>
        <dbReference type="ARBA" id="ARBA00023134"/>
    </source>
</evidence>
<dbReference type="OrthoDB" id="9788394at2"/>
<evidence type="ECO:0000256" key="2">
    <source>
        <dbReference type="ARBA" id="ARBA00022679"/>
    </source>
</evidence>
<keyword evidence="1 8" id="KW-0963">Cytoplasm</keyword>
<dbReference type="GO" id="GO:0005525">
    <property type="term" value="F:GTP binding"/>
    <property type="evidence" value="ECO:0007669"/>
    <property type="project" value="UniProtKB-UniRule"/>
</dbReference>
<comment type="subcellular location">
    <subcellularLocation>
        <location evidence="8">Cytoplasm</location>
    </subcellularLocation>
</comment>
<sequence>MSAAGPVGGVVLAGGRSSRFGSDKMLAELGGRPLIAHALARLGPQVAALAISANGDPARFADFGCPVLPDPVPDFQGPLAGVLAGLDWATANGFEAIVTAAGDTPVFPEDLVTALRVAAFAAAAPVAVALTPEEGGGFRAHPTFALWRADLRDTLAAALAAGQRRVLGFAESQGAGRAIFEGRGPAAFHNVNTRADLAEAEAGR</sequence>
<evidence type="ECO:0000256" key="3">
    <source>
        <dbReference type="ARBA" id="ARBA00022723"/>
    </source>
</evidence>
<name>A0A501WM77_9RHOB</name>
<keyword evidence="2 8" id="KW-0808">Transferase</keyword>
<keyword evidence="11" id="KW-1185">Reference proteome</keyword>
<dbReference type="InterPro" id="IPR013482">
    <property type="entry name" value="Molybde_CF_guanTrfase"/>
</dbReference>
<evidence type="ECO:0000256" key="7">
    <source>
        <dbReference type="ARBA" id="ARBA00023150"/>
    </source>
</evidence>
<dbReference type="Pfam" id="PF12804">
    <property type="entry name" value="NTP_transf_3"/>
    <property type="match status" value="1"/>
</dbReference>
<dbReference type="AlphaFoldDB" id="A0A501WM77"/>
<feature type="binding site" evidence="8">
    <location>
        <position position="24"/>
    </location>
    <ligand>
        <name>GTP</name>
        <dbReference type="ChEBI" id="CHEBI:37565"/>
    </ligand>
</feature>
<keyword evidence="4 8" id="KW-0547">Nucleotide-binding</keyword>
<dbReference type="CDD" id="cd02503">
    <property type="entry name" value="MobA"/>
    <property type="match status" value="1"/>
</dbReference>
<organism evidence="10 11">
    <name type="scientific">Amaricoccus solimangrovi</name>
    <dbReference type="NCBI Taxonomy" id="2589815"/>
    <lineage>
        <taxon>Bacteria</taxon>
        <taxon>Pseudomonadati</taxon>
        <taxon>Pseudomonadota</taxon>
        <taxon>Alphaproteobacteria</taxon>
        <taxon>Rhodobacterales</taxon>
        <taxon>Paracoccaceae</taxon>
        <taxon>Amaricoccus</taxon>
    </lineage>
</organism>
<keyword evidence="7 8" id="KW-0501">Molybdenum cofactor biosynthesis</keyword>
<comment type="caution">
    <text evidence="8">Lacks conserved residue(s) required for the propagation of feature annotation.</text>
</comment>
<feature type="binding site" evidence="8">
    <location>
        <position position="103"/>
    </location>
    <ligand>
        <name>Mg(2+)</name>
        <dbReference type="ChEBI" id="CHEBI:18420"/>
    </ligand>
</feature>
<dbReference type="PANTHER" id="PTHR19136">
    <property type="entry name" value="MOLYBDENUM COFACTOR GUANYLYLTRANSFERASE"/>
    <property type="match status" value="1"/>
</dbReference>
<evidence type="ECO:0000313" key="11">
    <source>
        <dbReference type="Proteomes" id="UP000319255"/>
    </source>
</evidence>
<dbReference type="EMBL" id="VFRP01000015">
    <property type="protein sequence ID" value="TPE49450.1"/>
    <property type="molecule type" value="Genomic_DNA"/>
</dbReference>
<feature type="binding site" evidence="8">
    <location>
        <position position="70"/>
    </location>
    <ligand>
        <name>GTP</name>
        <dbReference type="ChEBI" id="CHEBI:37565"/>
    </ligand>
</feature>
<comment type="catalytic activity">
    <reaction evidence="8">
        <text>Mo-molybdopterin + GTP + H(+) = Mo-molybdopterin guanine dinucleotide + diphosphate</text>
        <dbReference type="Rhea" id="RHEA:34243"/>
        <dbReference type="ChEBI" id="CHEBI:15378"/>
        <dbReference type="ChEBI" id="CHEBI:33019"/>
        <dbReference type="ChEBI" id="CHEBI:37565"/>
        <dbReference type="ChEBI" id="CHEBI:71302"/>
        <dbReference type="ChEBI" id="CHEBI:71310"/>
        <dbReference type="EC" id="2.7.7.77"/>
    </reaction>
</comment>
<dbReference type="Gene3D" id="3.90.550.10">
    <property type="entry name" value="Spore Coat Polysaccharide Biosynthesis Protein SpsA, Chain A"/>
    <property type="match status" value="1"/>
</dbReference>
<dbReference type="NCBIfam" id="TIGR02665">
    <property type="entry name" value="molyb_mobA"/>
    <property type="match status" value="1"/>
</dbReference>
<feature type="domain" description="MobA-like NTP transferase" evidence="9">
    <location>
        <begin position="9"/>
        <end position="168"/>
    </location>
</feature>
<dbReference type="GO" id="GO:0005737">
    <property type="term" value="C:cytoplasm"/>
    <property type="evidence" value="ECO:0007669"/>
    <property type="project" value="UniProtKB-SubCell"/>
</dbReference>
<evidence type="ECO:0000256" key="1">
    <source>
        <dbReference type="ARBA" id="ARBA00022490"/>
    </source>
</evidence>
<gene>
    <name evidence="8 10" type="primary">mobA</name>
    <name evidence="10" type="ORF">FJM51_14595</name>
</gene>
<comment type="subunit">
    <text evidence="8">Monomer.</text>
</comment>
<proteinExistence type="inferred from homology"/>
<evidence type="ECO:0000256" key="8">
    <source>
        <dbReference type="HAMAP-Rule" id="MF_00316"/>
    </source>
</evidence>
<dbReference type="EC" id="2.7.7.77" evidence="8"/>
<dbReference type="HAMAP" id="MF_00316">
    <property type="entry name" value="MobA"/>
    <property type="match status" value="1"/>
</dbReference>
<keyword evidence="5 8" id="KW-0460">Magnesium</keyword>
<comment type="similarity">
    <text evidence="8">Belongs to the MobA family.</text>
</comment>
<evidence type="ECO:0000313" key="10">
    <source>
        <dbReference type="EMBL" id="TPE49450.1"/>
    </source>
</evidence>
<comment type="cofactor">
    <cofactor evidence="8">
        <name>Mg(2+)</name>
        <dbReference type="ChEBI" id="CHEBI:18420"/>
    </cofactor>
</comment>
<evidence type="ECO:0000259" key="9">
    <source>
        <dbReference type="Pfam" id="PF12804"/>
    </source>
</evidence>
<evidence type="ECO:0000256" key="5">
    <source>
        <dbReference type="ARBA" id="ARBA00022842"/>
    </source>
</evidence>
<comment type="function">
    <text evidence="8">Transfers a GMP moiety from GTP to Mo-molybdopterin (Mo-MPT) cofactor (Moco or molybdenum cofactor) to form Mo-molybdopterin guanine dinucleotide (Mo-MGD) cofactor.</text>
</comment>
<keyword evidence="6 8" id="KW-0342">GTP-binding</keyword>
<feature type="binding site" evidence="8">
    <location>
        <begin position="12"/>
        <end position="14"/>
    </location>
    <ligand>
        <name>GTP</name>
        <dbReference type="ChEBI" id="CHEBI:37565"/>
    </ligand>
</feature>
<accession>A0A501WM77</accession>
<dbReference type="GO" id="GO:1902758">
    <property type="term" value="P:bis(molybdopterin guanine dinucleotide)molybdenum biosynthetic process"/>
    <property type="evidence" value="ECO:0007669"/>
    <property type="project" value="TreeGrafter"/>
</dbReference>
<comment type="domain">
    <text evidence="8">The N-terminal domain determines nucleotide recognition and specific binding, while the C-terminal domain determines the specific binding to the target protein.</text>
</comment>
<dbReference type="PANTHER" id="PTHR19136:SF81">
    <property type="entry name" value="MOLYBDENUM COFACTOR GUANYLYLTRANSFERASE"/>
    <property type="match status" value="1"/>
</dbReference>
<dbReference type="GO" id="GO:0061603">
    <property type="term" value="F:molybdenum cofactor guanylyltransferase activity"/>
    <property type="evidence" value="ECO:0007669"/>
    <property type="project" value="UniProtKB-EC"/>
</dbReference>
<dbReference type="InterPro" id="IPR029044">
    <property type="entry name" value="Nucleotide-diphossugar_trans"/>
</dbReference>
<evidence type="ECO:0000256" key="4">
    <source>
        <dbReference type="ARBA" id="ARBA00022741"/>
    </source>
</evidence>
<comment type="caution">
    <text evidence="10">The sequence shown here is derived from an EMBL/GenBank/DDBJ whole genome shotgun (WGS) entry which is preliminary data.</text>
</comment>
<dbReference type="SUPFAM" id="SSF53448">
    <property type="entry name" value="Nucleotide-diphospho-sugar transferases"/>
    <property type="match status" value="1"/>
</dbReference>
<dbReference type="InterPro" id="IPR025877">
    <property type="entry name" value="MobA-like_NTP_Trfase"/>
</dbReference>
<reference evidence="10 11" key="1">
    <citation type="submission" date="2019-06" db="EMBL/GenBank/DDBJ databases">
        <title>A novel bacterium of genus Amaricoccus, isolated from marine sediment.</title>
        <authorList>
            <person name="Huang H."/>
            <person name="Mo K."/>
            <person name="Hu Y."/>
        </authorList>
    </citation>
    <scope>NUCLEOTIDE SEQUENCE [LARGE SCALE GENOMIC DNA]</scope>
    <source>
        <strain evidence="10 11">HB172011</strain>
    </source>
</reference>
<dbReference type="Proteomes" id="UP000319255">
    <property type="component" value="Unassembled WGS sequence"/>
</dbReference>
<dbReference type="GO" id="GO:0046872">
    <property type="term" value="F:metal ion binding"/>
    <property type="evidence" value="ECO:0007669"/>
    <property type="project" value="UniProtKB-KW"/>
</dbReference>